<gene>
    <name evidence="1" type="ORF">FOZ63_025053</name>
</gene>
<protein>
    <submittedName>
        <fullName evidence="1">Uncharacterized protein</fullName>
    </submittedName>
</protein>
<accession>A0A7J6UJ57</accession>
<feature type="non-terminal residue" evidence="1">
    <location>
        <position position="66"/>
    </location>
</feature>
<reference evidence="1 2" key="1">
    <citation type="submission" date="2020-04" db="EMBL/GenBank/DDBJ databases">
        <title>Perkinsus olseni comparative genomics.</title>
        <authorList>
            <person name="Bogema D.R."/>
        </authorList>
    </citation>
    <scope>NUCLEOTIDE SEQUENCE [LARGE SCALE GENOMIC DNA]</scope>
    <source>
        <strain evidence="1 2">ATCC PRA-207</strain>
    </source>
</reference>
<name>A0A7J6UJ57_PEROL</name>
<evidence type="ECO:0000313" key="2">
    <source>
        <dbReference type="Proteomes" id="UP000553632"/>
    </source>
</evidence>
<sequence>GVHPHLGAKLEGVADSSSGLIVREGPNRNRGIDGHHLIAATGGLCGDLRQPHTALVEVNRTTPTET</sequence>
<keyword evidence="2" id="KW-1185">Reference proteome</keyword>
<dbReference type="EMBL" id="JABANO010002900">
    <property type="protein sequence ID" value="KAF4757223.1"/>
    <property type="molecule type" value="Genomic_DNA"/>
</dbReference>
<evidence type="ECO:0000313" key="1">
    <source>
        <dbReference type="EMBL" id="KAF4757223.1"/>
    </source>
</evidence>
<proteinExistence type="predicted"/>
<dbReference type="Proteomes" id="UP000553632">
    <property type="component" value="Unassembled WGS sequence"/>
</dbReference>
<dbReference type="AlphaFoldDB" id="A0A7J6UJ57"/>
<feature type="non-terminal residue" evidence="1">
    <location>
        <position position="1"/>
    </location>
</feature>
<comment type="caution">
    <text evidence="1">The sequence shown here is derived from an EMBL/GenBank/DDBJ whole genome shotgun (WGS) entry which is preliminary data.</text>
</comment>
<organism evidence="1 2">
    <name type="scientific">Perkinsus olseni</name>
    <name type="common">Perkinsus atlanticus</name>
    <dbReference type="NCBI Taxonomy" id="32597"/>
    <lineage>
        <taxon>Eukaryota</taxon>
        <taxon>Sar</taxon>
        <taxon>Alveolata</taxon>
        <taxon>Perkinsozoa</taxon>
        <taxon>Perkinsea</taxon>
        <taxon>Perkinsida</taxon>
        <taxon>Perkinsidae</taxon>
        <taxon>Perkinsus</taxon>
    </lineage>
</organism>